<proteinExistence type="predicted"/>
<dbReference type="EMBL" id="BMMV01000005">
    <property type="protein sequence ID" value="GGJ86888.1"/>
    <property type="molecule type" value="Genomic_DNA"/>
</dbReference>
<sequence length="127" mass="13423">MFGSKKTDEEKAAAKRNRQIVAAAAAAGVTAYGGNFKSPSQMDVPIEGARVTIEKGEQAKARITATRVALTGIFALWLKKDMNQLFITIEGAGGEVLVQPVAARKEAQARVFATMVNGEATGISKID</sequence>
<evidence type="ECO:0000313" key="2">
    <source>
        <dbReference type="Proteomes" id="UP000660265"/>
    </source>
</evidence>
<evidence type="ECO:0000313" key="1">
    <source>
        <dbReference type="EMBL" id="GGJ86888.1"/>
    </source>
</evidence>
<keyword evidence="2" id="KW-1185">Reference proteome</keyword>
<gene>
    <name evidence="1" type="ORF">GCM10011583_18090</name>
</gene>
<protein>
    <submittedName>
        <fullName evidence="1">Uncharacterized protein</fullName>
    </submittedName>
</protein>
<reference evidence="2" key="1">
    <citation type="journal article" date="2019" name="Int. J. Syst. Evol. Microbiol.">
        <title>The Global Catalogue of Microorganisms (GCM) 10K type strain sequencing project: providing services to taxonomists for standard genome sequencing and annotation.</title>
        <authorList>
            <consortium name="The Broad Institute Genomics Platform"/>
            <consortium name="The Broad Institute Genome Sequencing Center for Infectious Disease"/>
            <person name="Wu L."/>
            <person name="Ma J."/>
        </authorList>
    </citation>
    <scope>NUCLEOTIDE SEQUENCE [LARGE SCALE GENOMIC DNA]</scope>
    <source>
        <strain evidence="2">CGMCC 4.7275</strain>
    </source>
</reference>
<dbReference type="RefSeq" id="WP_189106839.1">
    <property type="nucleotide sequence ID" value="NZ_BMMV01000005.1"/>
</dbReference>
<organism evidence="1 2">
    <name type="scientific">Streptomyces camponoticapitis</name>
    <dbReference type="NCBI Taxonomy" id="1616125"/>
    <lineage>
        <taxon>Bacteria</taxon>
        <taxon>Bacillati</taxon>
        <taxon>Actinomycetota</taxon>
        <taxon>Actinomycetes</taxon>
        <taxon>Kitasatosporales</taxon>
        <taxon>Streptomycetaceae</taxon>
        <taxon>Streptomyces</taxon>
    </lineage>
</organism>
<comment type="caution">
    <text evidence="1">The sequence shown here is derived from an EMBL/GenBank/DDBJ whole genome shotgun (WGS) entry which is preliminary data.</text>
</comment>
<name>A0ABQ2E1A9_9ACTN</name>
<dbReference type="Proteomes" id="UP000660265">
    <property type="component" value="Unassembled WGS sequence"/>
</dbReference>
<accession>A0ABQ2E1A9</accession>